<dbReference type="PRINTS" id="PR00786">
    <property type="entry name" value="NEPRILYSIN"/>
</dbReference>
<feature type="signal peptide" evidence="9">
    <location>
        <begin position="1"/>
        <end position="27"/>
    </location>
</feature>
<sequence>MSRRVLWPLWCWCWCWCSLLLAVSATADDLTSDYAKSIIRHSKVADIKAMLKPEIAPCDDFYSHACGNWHRQNPAQLLNDITTDTFKLISKGFDRRLLSLLRSNELKTELEQKLQRFYLSCGLVHRDDVHYKLALENVYKEYGEVPALAGDRWNASDFVWWQTVAQIQHKYGRQIILSVDIMRDIQNKSLSRVYLGPPEYEKLSHSGILNLLEEASSSKDLQQYFGLSAHHAKQIAEQLHALETRLMSGGSSSSSESIEDNLSLYTLPELEEKYGDHMNFTEFFALVLGAENVPQVLYLYDEPYLDNALSIVKATPPSLLATYVLWQLMQDYLVDATPSTLPKWCVEKTKKYFGKLTDHVVYARYRSPEAEAEVHSVWDQIRSVFRQQLAGDKHDWIANATRQKAIEKLDSMQLHINSYDSENFEALYGAVEIDRLNYVANVQQLSLAQAKRSTDRLRQPPSTLEDTDLLSFTPAYNILENNITIPVALLQPRYFWGDQYPQALKYATLGYLLAHEMIHGFDVEGRNYDAGGNLAPWWDLKSRYEFEERRKCFQAQYHTYRYGGSKLPESTQQSENIADNAGVKLAYAAYERWLGQQSEEKRQQETLEGLDLNNRQLFFVGFAQLWCDDVQTLFKKTVAQTDSHAPGMYRVIGSLSNFQEFSWVWNCSQSAPMDPEYKCSIY</sequence>
<dbReference type="PROSITE" id="PS51885">
    <property type="entry name" value="NEPRILYSIN"/>
    <property type="match status" value="1"/>
</dbReference>
<evidence type="ECO:0000313" key="13">
    <source>
        <dbReference type="Proteomes" id="UP001500889"/>
    </source>
</evidence>
<keyword evidence="13" id="KW-1185">Reference proteome</keyword>
<evidence type="ECO:0000256" key="1">
    <source>
        <dbReference type="ARBA" id="ARBA00001947"/>
    </source>
</evidence>
<protein>
    <submittedName>
        <fullName evidence="12">Endothelin-converting enzyme 2</fullName>
    </submittedName>
</protein>
<comment type="cofactor">
    <cofactor evidence="1">
        <name>Zn(2+)</name>
        <dbReference type="ChEBI" id="CHEBI:29105"/>
    </cofactor>
</comment>
<dbReference type="InterPro" id="IPR042089">
    <property type="entry name" value="Peptidase_M13_dom_2"/>
</dbReference>
<dbReference type="AlphaFoldDB" id="A0AAU9EZJ4"/>
<comment type="similarity">
    <text evidence="3">Belongs to the peptidase M13 family.</text>
</comment>
<keyword evidence="5" id="KW-0479">Metal-binding</keyword>
<gene>
    <name evidence="12" type="ORF">DMAD_08966</name>
</gene>
<dbReference type="CDD" id="cd08662">
    <property type="entry name" value="M13"/>
    <property type="match status" value="1"/>
</dbReference>
<dbReference type="Proteomes" id="UP001500889">
    <property type="component" value="Chromosome O"/>
</dbReference>
<dbReference type="Pfam" id="PF01431">
    <property type="entry name" value="Peptidase_M13"/>
    <property type="match status" value="1"/>
</dbReference>
<dbReference type="GO" id="GO:0016485">
    <property type="term" value="P:protein processing"/>
    <property type="evidence" value="ECO:0007669"/>
    <property type="project" value="TreeGrafter"/>
</dbReference>
<keyword evidence="9" id="KW-0732">Signal</keyword>
<dbReference type="InterPro" id="IPR018497">
    <property type="entry name" value="Peptidase_M13_C"/>
</dbReference>
<dbReference type="SUPFAM" id="SSF55486">
    <property type="entry name" value="Metalloproteases ('zincins'), catalytic domain"/>
    <property type="match status" value="1"/>
</dbReference>
<keyword evidence="7" id="KW-0862">Zinc</keyword>
<dbReference type="Gene3D" id="3.40.390.10">
    <property type="entry name" value="Collagenase (Catalytic Domain)"/>
    <property type="match status" value="1"/>
</dbReference>
<evidence type="ECO:0000313" key="12">
    <source>
        <dbReference type="EMBL" id="BFF90444.1"/>
    </source>
</evidence>
<feature type="domain" description="Peptidase M13 N-terminal" evidence="11">
    <location>
        <begin position="57"/>
        <end position="417"/>
    </location>
</feature>
<accession>A0AAU9EZJ4</accession>
<organism evidence="12 13">
    <name type="scientific">Drosophila madeirensis</name>
    <name type="common">Fruit fly</name>
    <dbReference type="NCBI Taxonomy" id="30013"/>
    <lineage>
        <taxon>Eukaryota</taxon>
        <taxon>Metazoa</taxon>
        <taxon>Ecdysozoa</taxon>
        <taxon>Arthropoda</taxon>
        <taxon>Hexapoda</taxon>
        <taxon>Insecta</taxon>
        <taxon>Pterygota</taxon>
        <taxon>Neoptera</taxon>
        <taxon>Endopterygota</taxon>
        <taxon>Diptera</taxon>
        <taxon>Brachycera</taxon>
        <taxon>Muscomorpha</taxon>
        <taxon>Ephydroidea</taxon>
        <taxon>Drosophilidae</taxon>
        <taxon>Drosophila</taxon>
        <taxon>Sophophora</taxon>
    </lineage>
</organism>
<comment type="subcellular location">
    <subcellularLocation>
        <location evidence="2">Cell membrane</location>
        <topology evidence="2">Single-pass type II membrane protein</topology>
    </subcellularLocation>
</comment>
<dbReference type="InterPro" id="IPR024079">
    <property type="entry name" value="MetalloPept_cat_dom_sf"/>
</dbReference>
<keyword evidence="6" id="KW-0378">Hydrolase</keyword>
<keyword evidence="8" id="KW-0482">Metalloprotease</keyword>
<evidence type="ECO:0000256" key="3">
    <source>
        <dbReference type="ARBA" id="ARBA00007357"/>
    </source>
</evidence>
<evidence type="ECO:0000256" key="4">
    <source>
        <dbReference type="ARBA" id="ARBA00022670"/>
    </source>
</evidence>
<evidence type="ECO:0000256" key="6">
    <source>
        <dbReference type="ARBA" id="ARBA00022801"/>
    </source>
</evidence>
<evidence type="ECO:0000256" key="5">
    <source>
        <dbReference type="ARBA" id="ARBA00022723"/>
    </source>
</evidence>
<feature type="chain" id="PRO_5043863209" evidence="9">
    <location>
        <begin position="28"/>
        <end position="682"/>
    </location>
</feature>
<dbReference type="EMBL" id="AP029263">
    <property type="protein sequence ID" value="BFF90444.1"/>
    <property type="molecule type" value="Genomic_DNA"/>
</dbReference>
<evidence type="ECO:0000256" key="9">
    <source>
        <dbReference type="SAM" id="SignalP"/>
    </source>
</evidence>
<evidence type="ECO:0000259" key="10">
    <source>
        <dbReference type="Pfam" id="PF01431"/>
    </source>
</evidence>
<dbReference type="Pfam" id="PF05649">
    <property type="entry name" value="Peptidase_M13_N"/>
    <property type="match status" value="1"/>
</dbReference>
<dbReference type="GO" id="GO:0046872">
    <property type="term" value="F:metal ion binding"/>
    <property type="evidence" value="ECO:0007669"/>
    <property type="project" value="UniProtKB-KW"/>
</dbReference>
<keyword evidence="4" id="KW-0645">Protease</keyword>
<dbReference type="GO" id="GO:0004222">
    <property type="term" value="F:metalloendopeptidase activity"/>
    <property type="evidence" value="ECO:0007669"/>
    <property type="project" value="InterPro"/>
</dbReference>
<reference evidence="12 13" key="1">
    <citation type="submission" date="2024-02" db="EMBL/GenBank/DDBJ databases">
        <title>A chromosome-level genome assembly of Drosophila madeirensis, a fruit fly species endemic to Madeira island.</title>
        <authorList>
            <person name="Tomihara K."/>
            <person name="Llopart A."/>
            <person name="Yamamoto D."/>
        </authorList>
    </citation>
    <scope>NUCLEOTIDE SEQUENCE [LARGE SCALE GENOMIC DNA]</scope>
    <source>
        <strain evidence="12 13">RF1</strain>
    </source>
</reference>
<evidence type="ECO:0000256" key="7">
    <source>
        <dbReference type="ARBA" id="ARBA00022833"/>
    </source>
</evidence>
<proteinExistence type="inferred from homology"/>
<evidence type="ECO:0000256" key="8">
    <source>
        <dbReference type="ARBA" id="ARBA00023049"/>
    </source>
</evidence>
<evidence type="ECO:0000256" key="2">
    <source>
        <dbReference type="ARBA" id="ARBA00004401"/>
    </source>
</evidence>
<evidence type="ECO:0000259" key="11">
    <source>
        <dbReference type="Pfam" id="PF05649"/>
    </source>
</evidence>
<dbReference type="PANTHER" id="PTHR11733">
    <property type="entry name" value="ZINC METALLOPROTEASE FAMILY M13 NEPRILYSIN-RELATED"/>
    <property type="match status" value="1"/>
</dbReference>
<dbReference type="InterPro" id="IPR008753">
    <property type="entry name" value="Peptidase_M13_N"/>
</dbReference>
<feature type="domain" description="Peptidase M13 C-terminal" evidence="10">
    <location>
        <begin position="476"/>
        <end position="681"/>
    </location>
</feature>
<dbReference type="PANTHER" id="PTHR11733:SF238">
    <property type="entry name" value="FI07649P-RELATED"/>
    <property type="match status" value="1"/>
</dbReference>
<dbReference type="Gene3D" id="1.10.1380.10">
    <property type="entry name" value="Neutral endopeptidase , domain2"/>
    <property type="match status" value="1"/>
</dbReference>
<dbReference type="GO" id="GO:0005886">
    <property type="term" value="C:plasma membrane"/>
    <property type="evidence" value="ECO:0007669"/>
    <property type="project" value="UniProtKB-SubCell"/>
</dbReference>
<name>A0AAU9EZJ4_DROMD</name>
<dbReference type="InterPro" id="IPR000718">
    <property type="entry name" value="Peptidase_M13"/>
</dbReference>